<reference evidence="1" key="1">
    <citation type="submission" date="2019-06" db="EMBL/GenBank/DDBJ databases">
        <authorList>
            <consortium name="Wellcome Sanger Institute Data Sharing"/>
        </authorList>
    </citation>
    <scope>NUCLEOTIDE SEQUENCE [LARGE SCALE GENOMIC DNA]</scope>
</reference>
<dbReference type="Proteomes" id="UP000472267">
    <property type="component" value="Chromosome 5"/>
</dbReference>
<keyword evidence="2" id="KW-1185">Reference proteome</keyword>
<evidence type="ECO:0008006" key="3">
    <source>
        <dbReference type="Google" id="ProtNLM"/>
    </source>
</evidence>
<evidence type="ECO:0000313" key="2">
    <source>
        <dbReference type="Proteomes" id="UP000472267"/>
    </source>
</evidence>
<dbReference type="InterPro" id="IPR036397">
    <property type="entry name" value="RNaseH_sf"/>
</dbReference>
<dbReference type="AlphaFoldDB" id="A0A672FDF1"/>
<proteinExistence type="predicted"/>
<sequence>MFGDNEIIFQDDNASCHRAKTVKAFLGERRIQSILWPAKSPDLWWKLKKMFHSKAPTCKDDLATAVKERQHQIDKEYCLSLIKSMPQRLQAVIKARGGATQYS</sequence>
<evidence type="ECO:0000313" key="1">
    <source>
        <dbReference type="Ensembl" id="ENSSFAP00005004333.1"/>
    </source>
</evidence>
<accession>A0A672FDF1</accession>
<dbReference type="GO" id="GO:0003676">
    <property type="term" value="F:nucleic acid binding"/>
    <property type="evidence" value="ECO:0007669"/>
    <property type="project" value="InterPro"/>
</dbReference>
<reference evidence="1" key="2">
    <citation type="submission" date="2025-08" db="UniProtKB">
        <authorList>
            <consortium name="Ensembl"/>
        </authorList>
    </citation>
    <scope>IDENTIFICATION</scope>
</reference>
<dbReference type="Gene3D" id="3.30.420.10">
    <property type="entry name" value="Ribonuclease H-like superfamily/Ribonuclease H"/>
    <property type="match status" value="1"/>
</dbReference>
<name>A0A672FDF1_SALFA</name>
<dbReference type="OMA" id="MEITFQQ"/>
<reference evidence="1" key="3">
    <citation type="submission" date="2025-09" db="UniProtKB">
        <authorList>
            <consortium name="Ensembl"/>
        </authorList>
    </citation>
    <scope>IDENTIFICATION</scope>
</reference>
<dbReference type="Ensembl" id="ENSSFAT00005004619.1">
    <property type="protein sequence ID" value="ENSSFAP00005004333.1"/>
    <property type="gene ID" value="ENSSFAG00005002880.1"/>
</dbReference>
<organism evidence="1 2">
    <name type="scientific">Salarias fasciatus</name>
    <name type="common">Jewelled blenny</name>
    <name type="synonym">Blennius fasciatus</name>
    <dbReference type="NCBI Taxonomy" id="181472"/>
    <lineage>
        <taxon>Eukaryota</taxon>
        <taxon>Metazoa</taxon>
        <taxon>Chordata</taxon>
        <taxon>Craniata</taxon>
        <taxon>Vertebrata</taxon>
        <taxon>Euteleostomi</taxon>
        <taxon>Actinopterygii</taxon>
        <taxon>Neopterygii</taxon>
        <taxon>Teleostei</taxon>
        <taxon>Neoteleostei</taxon>
        <taxon>Acanthomorphata</taxon>
        <taxon>Ovalentaria</taxon>
        <taxon>Blenniimorphae</taxon>
        <taxon>Blenniiformes</taxon>
        <taxon>Blennioidei</taxon>
        <taxon>Blenniidae</taxon>
        <taxon>Salariinae</taxon>
        <taxon>Salarias</taxon>
    </lineage>
</organism>
<dbReference type="InParanoid" id="A0A672FDF1"/>
<protein>
    <recommendedName>
        <fullName evidence="3">Tc1-like transposase DDE domain-containing protein</fullName>
    </recommendedName>
</protein>